<name>A0A699KXQ5_TANCI</name>
<feature type="compositionally biased region" description="Polar residues" evidence="1">
    <location>
        <begin position="213"/>
        <end position="230"/>
    </location>
</feature>
<sequence length="275" mass="30973">MSYAVEIHEEFRTCSGPSDSGGNPLPVAIYNWLERFNKQKPRLFEKATALVDAENWISHMEKIFDVMGCEDAFKTRLAVYKFEGNALAWWKAYKQAKGGDERLKREYHSIRQTNTKTSTEFMQRFHLLAGFLGAAAGTEEEQAKNFQWGLRKQKRGDRHQPTTQQSSHRNHGHNNDHHGSDRRGGGDNHRSSNNNYSGNNNRNSGNGWDQRNRGQQSNRSANSGFQQSRGPSEGYSYPKDCKKNTAASTSGQADKKPGASGRVFAITEDHATKTS</sequence>
<dbReference type="AlphaFoldDB" id="A0A699KXQ5"/>
<proteinExistence type="predicted"/>
<reference evidence="2" key="1">
    <citation type="journal article" date="2019" name="Sci. Rep.">
        <title>Draft genome of Tanacetum cinerariifolium, the natural source of mosquito coil.</title>
        <authorList>
            <person name="Yamashiro T."/>
            <person name="Shiraishi A."/>
            <person name="Satake H."/>
            <person name="Nakayama K."/>
        </authorList>
    </citation>
    <scope>NUCLEOTIDE SEQUENCE</scope>
</reference>
<organism evidence="2">
    <name type="scientific">Tanacetum cinerariifolium</name>
    <name type="common">Dalmatian daisy</name>
    <name type="synonym">Chrysanthemum cinerariifolium</name>
    <dbReference type="NCBI Taxonomy" id="118510"/>
    <lineage>
        <taxon>Eukaryota</taxon>
        <taxon>Viridiplantae</taxon>
        <taxon>Streptophyta</taxon>
        <taxon>Embryophyta</taxon>
        <taxon>Tracheophyta</taxon>
        <taxon>Spermatophyta</taxon>
        <taxon>Magnoliopsida</taxon>
        <taxon>eudicotyledons</taxon>
        <taxon>Gunneridae</taxon>
        <taxon>Pentapetalae</taxon>
        <taxon>asterids</taxon>
        <taxon>campanulids</taxon>
        <taxon>Asterales</taxon>
        <taxon>Asteraceae</taxon>
        <taxon>Asteroideae</taxon>
        <taxon>Anthemideae</taxon>
        <taxon>Anthemidinae</taxon>
        <taxon>Tanacetum</taxon>
    </lineage>
</organism>
<evidence type="ECO:0000313" key="2">
    <source>
        <dbReference type="EMBL" id="GFB11405.1"/>
    </source>
</evidence>
<accession>A0A699KXQ5</accession>
<feature type="compositionally biased region" description="Low complexity" evidence="1">
    <location>
        <begin position="191"/>
        <end position="207"/>
    </location>
</feature>
<evidence type="ECO:0008006" key="3">
    <source>
        <dbReference type="Google" id="ProtNLM"/>
    </source>
</evidence>
<dbReference type="EMBL" id="BKCJ010554997">
    <property type="protein sequence ID" value="GFB11405.1"/>
    <property type="molecule type" value="Genomic_DNA"/>
</dbReference>
<protein>
    <recommendedName>
        <fullName evidence="3">Zinc finger, CCHC-type, retrotransposon Gag domain protein</fullName>
    </recommendedName>
</protein>
<feature type="region of interest" description="Disordered" evidence="1">
    <location>
        <begin position="150"/>
        <end position="275"/>
    </location>
</feature>
<gene>
    <name evidence="2" type="ORF">Tci_683376</name>
</gene>
<evidence type="ECO:0000256" key="1">
    <source>
        <dbReference type="SAM" id="MobiDB-lite"/>
    </source>
</evidence>
<feature type="compositionally biased region" description="Basic and acidic residues" evidence="1">
    <location>
        <begin position="173"/>
        <end position="190"/>
    </location>
</feature>
<feature type="non-terminal residue" evidence="2">
    <location>
        <position position="275"/>
    </location>
</feature>
<comment type="caution">
    <text evidence="2">The sequence shown here is derived from an EMBL/GenBank/DDBJ whole genome shotgun (WGS) entry which is preliminary data.</text>
</comment>